<dbReference type="PANTHER" id="PTHR47374:SF9">
    <property type="entry name" value="DUF3444 DOMAIN-CONTAINING PROTEIN"/>
    <property type="match status" value="1"/>
</dbReference>
<dbReference type="ExpressionAtlas" id="M8D9S2">
    <property type="expression patterns" value="baseline"/>
</dbReference>
<name>M8D9S2_AEGTA</name>
<evidence type="ECO:0000313" key="2">
    <source>
        <dbReference type="EnsemblPlants" id="EMT33296"/>
    </source>
</evidence>
<evidence type="ECO:0000259" key="1">
    <source>
        <dbReference type="Pfam" id="PF11926"/>
    </source>
</evidence>
<sequence>MNLHNNCQQQQLSGSNSARPPTLWTICPTCGTKFQYHHAILKKAVCCQNCSKAFIAHALTEQHVPFGPYQQFAELWISAGVYSEIRLLRKFEPGQIWALYSDIDKFPNYYVFIEKVDLENNEVQARWLEAFPDEEVDQRLVVDPTVGCGTYRVSTTCGIMIYTDTKPFSHPVHAAFIGRRNSYEIYPRKDEVWALLRGWDIGWSSDAHNQKNYNYEVVQVLSDFTTGTSITVMPLVKIKVFVSLFMQDKEATAYLIPQDDPIWFSHSLPYRFMGAAESEGIPEGALELDPAALPLNLEDALASVVPESSSGKGQEFGIVYTRSAVEGTDVDEESGDIIQAKFVCPDSEFYDFTEIRLLCKFKPGQIWALYNDIYYFPNYYAIIKKVDVKNNKVTLRWLLVCPEGMEEKRLVKEDHPVGCGTFRVSTGNDGISTCTRTAYFSHPVPGIPTGIRNEYEIFPRLRDVWAVYKDWRAGWTAQDFKNCDYI</sequence>
<organism evidence="2">
    <name type="scientific">Aegilops tauschii</name>
    <name type="common">Tausch's goatgrass</name>
    <name type="synonym">Aegilops squarrosa</name>
    <dbReference type="NCBI Taxonomy" id="37682"/>
    <lineage>
        <taxon>Eukaryota</taxon>
        <taxon>Viridiplantae</taxon>
        <taxon>Streptophyta</taxon>
        <taxon>Embryophyta</taxon>
        <taxon>Tracheophyta</taxon>
        <taxon>Spermatophyta</taxon>
        <taxon>Magnoliopsida</taxon>
        <taxon>Liliopsida</taxon>
        <taxon>Poales</taxon>
        <taxon>Poaceae</taxon>
        <taxon>BOP clade</taxon>
        <taxon>Pooideae</taxon>
        <taxon>Triticodae</taxon>
        <taxon>Triticeae</taxon>
        <taxon>Triticinae</taxon>
        <taxon>Aegilops</taxon>
    </lineage>
</organism>
<feature type="domain" description="DUF3444" evidence="1">
    <location>
        <begin position="341"/>
        <end position="483"/>
    </location>
</feature>
<proteinExistence type="predicted"/>
<dbReference type="PANTHER" id="PTHR47374">
    <property type="entry name" value="ENDOSOME ANTIGEN-LIKE PROTEIN, PUTATIVE (DUF3444)-RELATED"/>
    <property type="match status" value="1"/>
</dbReference>
<feature type="domain" description="DUF3444" evidence="1">
    <location>
        <begin position="82"/>
        <end position="273"/>
    </location>
</feature>
<protein>
    <recommendedName>
        <fullName evidence="1">DUF3444 domain-containing protein</fullName>
    </recommendedName>
</protein>
<dbReference type="EnsemblPlants" id="EMT33296">
    <property type="protein sequence ID" value="EMT33296"/>
    <property type="gene ID" value="F775_01811"/>
</dbReference>
<dbReference type="InterPro" id="IPR024593">
    <property type="entry name" value="DUF3444"/>
</dbReference>
<reference evidence="2" key="1">
    <citation type="submission" date="2015-06" db="UniProtKB">
        <authorList>
            <consortium name="EnsemblPlants"/>
        </authorList>
    </citation>
    <scope>IDENTIFICATION</scope>
</reference>
<accession>M8D9S2</accession>
<dbReference type="AlphaFoldDB" id="M8D9S2"/>
<dbReference type="Pfam" id="PF11926">
    <property type="entry name" value="DUF3444"/>
    <property type="match status" value="2"/>
</dbReference>